<dbReference type="GeneID" id="65115456"/>
<evidence type="ECO:0000313" key="2">
    <source>
        <dbReference type="Proteomes" id="UP000259950"/>
    </source>
</evidence>
<accession>A0A346FKG3</accession>
<dbReference type="RefSeq" id="YP_010097789.1">
    <property type="nucleotide sequence ID" value="NC_055761.1"/>
</dbReference>
<proteinExistence type="predicted"/>
<reference evidence="1" key="1">
    <citation type="submission" date="2018-07" db="EMBL/GenBank/DDBJ databases">
        <title>Complete genome sequence of the cyanophage S-PRM1 isolated from Singapore coastal waters.</title>
        <authorList>
            <person name="Chenard C."/>
            <person name="Kolundzija S."/>
            <person name="Lauro F.M."/>
        </authorList>
    </citation>
    <scope>NUCLEOTIDE SEQUENCE [LARGE SCALE GENOMIC DNA]</scope>
</reference>
<name>A0A346FKG3_9CAUD</name>
<sequence length="67" mass="8153">MKDKKLKKLIQKPLRFHHQDIHEELKEIKGMLTDVISQVQTLQQRVEGLRQQDPHVWVSEYDDDYLR</sequence>
<organism evidence="1">
    <name type="scientific">Synechococcus virus S-PRM1</name>
    <dbReference type="NCBI Taxonomy" id="2100130"/>
    <lineage>
        <taxon>Viruses</taxon>
        <taxon>Duplodnaviria</taxon>
        <taxon>Heunggongvirae</taxon>
        <taxon>Uroviricota</taxon>
        <taxon>Caudoviricetes</taxon>
        <taxon>Pantevenvirales</taxon>
        <taxon>Kyanoviridae</taxon>
        <taxon>Makelovirus</taxon>
        <taxon>Makelovirus prm1</taxon>
    </lineage>
</organism>
<keyword evidence="2" id="KW-1185">Reference proteome</keyword>
<dbReference type="KEGG" id="vg:65115456"/>
<dbReference type="EMBL" id="MH629685">
    <property type="protein sequence ID" value="AXN58468.1"/>
    <property type="molecule type" value="Genomic_DNA"/>
</dbReference>
<keyword evidence="1" id="KW-0808">Transferase</keyword>
<evidence type="ECO:0000313" key="1">
    <source>
        <dbReference type="EMBL" id="AXN58468.1"/>
    </source>
</evidence>
<dbReference type="GO" id="GO:0016740">
    <property type="term" value="F:transferase activity"/>
    <property type="evidence" value="ECO:0007669"/>
    <property type="project" value="UniProtKB-KW"/>
</dbReference>
<dbReference type="Proteomes" id="UP000259950">
    <property type="component" value="Segment"/>
</dbReference>
<protein>
    <submittedName>
        <fullName evidence="1">Glycosyltransferase</fullName>
    </submittedName>
</protein>